<keyword evidence="3" id="KW-1185">Reference proteome</keyword>
<dbReference type="AlphaFoldDB" id="A0A0C9VLT0"/>
<protein>
    <submittedName>
        <fullName evidence="2">Unplaced genomic scaffold scaffold_92, whole genome shotgun sequence</fullName>
    </submittedName>
</protein>
<reference evidence="2 3" key="1">
    <citation type="submission" date="2014-04" db="EMBL/GenBank/DDBJ databases">
        <title>Evolutionary Origins and Diversification of the Mycorrhizal Mutualists.</title>
        <authorList>
            <consortium name="DOE Joint Genome Institute"/>
            <consortium name="Mycorrhizal Genomics Consortium"/>
            <person name="Kohler A."/>
            <person name="Kuo A."/>
            <person name="Nagy L.G."/>
            <person name="Floudas D."/>
            <person name="Copeland A."/>
            <person name="Barry K.W."/>
            <person name="Cichocki N."/>
            <person name="Veneault-Fourrey C."/>
            <person name="LaButti K."/>
            <person name="Lindquist E.A."/>
            <person name="Lipzen A."/>
            <person name="Lundell T."/>
            <person name="Morin E."/>
            <person name="Murat C."/>
            <person name="Riley R."/>
            <person name="Ohm R."/>
            <person name="Sun H."/>
            <person name="Tunlid A."/>
            <person name="Henrissat B."/>
            <person name="Grigoriev I.V."/>
            <person name="Hibbett D.S."/>
            <person name="Martin F."/>
        </authorList>
    </citation>
    <scope>NUCLEOTIDE SEQUENCE [LARGE SCALE GENOMIC DNA]</scope>
    <source>
        <strain evidence="2 3">MD-312</strain>
    </source>
</reference>
<keyword evidence="1" id="KW-0812">Transmembrane</keyword>
<proteinExistence type="predicted"/>
<evidence type="ECO:0000313" key="2">
    <source>
        <dbReference type="EMBL" id="KIJ58570.1"/>
    </source>
</evidence>
<evidence type="ECO:0000313" key="3">
    <source>
        <dbReference type="Proteomes" id="UP000053820"/>
    </source>
</evidence>
<name>A0A0C9VLT0_9AGAM</name>
<dbReference type="Proteomes" id="UP000053820">
    <property type="component" value="Unassembled WGS sequence"/>
</dbReference>
<accession>A0A0C9VLT0</accession>
<keyword evidence="1" id="KW-1133">Transmembrane helix</keyword>
<feature type="non-terminal residue" evidence="2">
    <location>
        <position position="78"/>
    </location>
</feature>
<dbReference type="OrthoDB" id="3187773at2759"/>
<dbReference type="EMBL" id="KN839926">
    <property type="protein sequence ID" value="KIJ58570.1"/>
    <property type="molecule type" value="Genomic_DNA"/>
</dbReference>
<organism evidence="2 3">
    <name type="scientific">Hydnomerulius pinastri MD-312</name>
    <dbReference type="NCBI Taxonomy" id="994086"/>
    <lineage>
        <taxon>Eukaryota</taxon>
        <taxon>Fungi</taxon>
        <taxon>Dikarya</taxon>
        <taxon>Basidiomycota</taxon>
        <taxon>Agaricomycotina</taxon>
        <taxon>Agaricomycetes</taxon>
        <taxon>Agaricomycetidae</taxon>
        <taxon>Boletales</taxon>
        <taxon>Boletales incertae sedis</taxon>
        <taxon>Leucogyrophana</taxon>
    </lineage>
</organism>
<dbReference type="HOGENOM" id="CLU_2729232_0_0_1"/>
<gene>
    <name evidence="2" type="ORF">HYDPIDRAFT_66603</name>
</gene>
<feature type="transmembrane region" description="Helical" evidence="1">
    <location>
        <begin position="54"/>
        <end position="75"/>
    </location>
</feature>
<feature type="non-terminal residue" evidence="2">
    <location>
        <position position="1"/>
    </location>
</feature>
<keyword evidence="1" id="KW-0472">Membrane</keyword>
<sequence>FSYNSAVATFYAPSELSGANGMYCQHIRACSSWCNGPPHYDCVFAEKDPSLPEFCGLFVAQVLLFFSFSYCNVFYPCA</sequence>
<evidence type="ECO:0000256" key="1">
    <source>
        <dbReference type="SAM" id="Phobius"/>
    </source>
</evidence>